<dbReference type="SUPFAM" id="SSF50814">
    <property type="entry name" value="Lipocalins"/>
    <property type="match status" value="2"/>
</dbReference>
<dbReference type="Proteomes" id="UP000473574">
    <property type="component" value="Unassembled WGS sequence"/>
</dbReference>
<evidence type="ECO:0000259" key="1">
    <source>
        <dbReference type="Pfam" id="PF12204"/>
    </source>
</evidence>
<evidence type="ECO:0000313" key="3">
    <source>
        <dbReference type="EMBL" id="NEZ66781.1"/>
    </source>
</evidence>
<dbReference type="InterPro" id="IPR022017">
    <property type="entry name" value="BFA1-like_DUF3598"/>
</dbReference>
<dbReference type="GO" id="GO:0000918">
    <property type="term" value="P:division septum site selection"/>
    <property type="evidence" value="ECO:0007669"/>
    <property type="project" value="TreeGrafter"/>
</dbReference>
<name>A0A6M0SFM0_9CYAN</name>
<gene>
    <name evidence="3" type="ORF">D0962_29175</name>
</gene>
<protein>
    <submittedName>
        <fullName evidence="3">DUF3598 family protein</fullName>
    </submittedName>
</protein>
<sequence length="278" mass="31542">MMETNWENFLKNLGEWQGSFTSVSLEGEILDSTPSILNLEGVEDNQLVKFRVRRFGSGGYGEPPVSDYSQEYRSLGKQIIFFETGAFSKGSLQLAPFSEFGAEYGFVTQNRRLRFVQLYDRQGELSSLTLIREFRTGTNAAERSPLTIKQLVGQWQGTALTVYSDWQPSATYTTHLDVQEINGGRLQQTLSFGNQAITSTAQITGNILQFEESPTPRKILLLPDGTSSNTPLHLKLRQSFFVELGWLVTDNERQRLIRNYNEKGEWVSATHVTEHRVK</sequence>
<reference evidence="3 4" key="1">
    <citation type="journal article" date="2020" name="Microb. Ecol.">
        <title>Ecogenomics of the Marine Benthic Filamentous Cyanobacterium Adonisia.</title>
        <authorList>
            <person name="Walter J.M."/>
            <person name="Coutinho F.H."/>
            <person name="Leomil L."/>
            <person name="Hargreaves P.I."/>
            <person name="Campeao M.E."/>
            <person name="Vieira V.V."/>
            <person name="Silva B.S."/>
            <person name="Fistarol G.O."/>
            <person name="Salomon P.S."/>
            <person name="Sawabe T."/>
            <person name="Mino S."/>
            <person name="Hosokawa M."/>
            <person name="Miyashita H."/>
            <person name="Maruyama F."/>
            <person name="van Verk M.C."/>
            <person name="Dutilh B.E."/>
            <person name="Thompson C.C."/>
            <person name="Thompson F.L."/>
        </authorList>
    </citation>
    <scope>NUCLEOTIDE SEQUENCE [LARGE SCALE GENOMIC DNA]</scope>
    <source>
        <strain evidence="3 4">CCMR0082</strain>
    </source>
</reference>
<comment type="caution">
    <text evidence="3">The sequence shown here is derived from an EMBL/GenBank/DDBJ whole genome shotgun (WGS) entry which is preliminary data.</text>
</comment>
<dbReference type="PANTHER" id="PTHR33404">
    <property type="entry name" value="CELL DIVISION TOPOLOGICAL SPECIFICITY FACTOR HOMOLOG, CHLOROPLASTIC"/>
    <property type="match status" value="1"/>
</dbReference>
<feature type="domain" description="DUF3598" evidence="1">
    <location>
        <begin position="2"/>
        <end position="138"/>
    </location>
</feature>
<dbReference type="Pfam" id="PF12204">
    <property type="entry name" value="DUF3598_N"/>
    <property type="match status" value="1"/>
</dbReference>
<dbReference type="AlphaFoldDB" id="A0A6M0SFM0"/>
<feature type="domain" description="Biogenesis factor required for ATP synthase 1-like C-terminal" evidence="2">
    <location>
        <begin position="142"/>
        <end position="277"/>
    </location>
</feature>
<dbReference type="InterPro" id="IPR048378">
    <property type="entry name" value="BFA1-like_C"/>
</dbReference>
<dbReference type="Gene3D" id="2.40.128.20">
    <property type="match status" value="2"/>
</dbReference>
<proteinExistence type="predicted"/>
<dbReference type="RefSeq" id="WP_163669227.1">
    <property type="nucleotide sequence ID" value="NZ_QZCE01000002.1"/>
</dbReference>
<dbReference type="InterPro" id="IPR012674">
    <property type="entry name" value="Calycin"/>
</dbReference>
<accession>A0A6M0SFM0</accession>
<dbReference type="GO" id="GO:0005886">
    <property type="term" value="C:plasma membrane"/>
    <property type="evidence" value="ECO:0007669"/>
    <property type="project" value="TreeGrafter"/>
</dbReference>
<dbReference type="EMBL" id="QZCE01000002">
    <property type="protein sequence ID" value="NEZ66781.1"/>
    <property type="molecule type" value="Genomic_DNA"/>
</dbReference>
<evidence type="ECO:0000313" key="4">
    <source>
        <dbReference type="Proteomes" id="UP000473574"/>
    </source>
</evidence>
<organism evidence="3 4">
    <name type="scientific">Adonisia turfae CCMR0082</name>
    <dbReference type="NCBI Taxonomy" id="2304604"/>
    <lineage>
        <taxon>Bacteria</taxon>
        <taxon>Bacillati</taxon>
        <taxon>Cyanobacteriota</taxon>
        <taxon>Adonisia</taxon>
        <taxon>Adonisia turfae</taxon>
    </lineage>
</organism>
<dbReference type="PANTHER" id="PTHR33404:SF1">
    <property type="entry name" value="SLL0497 PROTEIN"/>
    <property type="match status" value="1"/>
</dbReference>
<dbReference type="Pfam" id="PF21053">
    <property type="entry name" value="BFA1_C"/>
    <property type="match status" value="1"/>
</dbReference>
<evidence type="ECO:0000259" key="2">
    <source>
        <dbReference type="Pfam" id="PF21053"/>
    </source>
</evidence>